<evidence type="ECO:0000256" key="1">
    <source>
        <dbReference type="SAM" id="MobiDB-lite"/>
    </source>
</evidence>
<dbReference type="Proteomes" id="UP000095280">
    <property type="component" value="Unplaced"/>
</dbReference>
<evidence type="ECO:0000313" key="2">
    <source>
        <dbReference type="Proteomes" id="UP000095280"/>
    </source>
</evidence>
<proteinExistence type="predicted"/>
<evidence type="ECO:0000313" key="3">
    <source>
        <dbReference type="WBParaSite" id="maker-uti_cns_0013813-snap-gene-0.2-mRNA-1"/>
    </source>
</evidence>
<protein>
    <submittedName>
        <fullName evidence="3">Ciliary neurotrophic factor</fullName>
    </submittedName>
</protein>
<feature type="region of interest" description="Disordered" evidence="1">
    <location>
        <begin position="65"/>
        <end position="96"/>
    </location>
</feature>
<organism evidence="2 3">
    <name type="scientific">Macrostomum lignano</name>
    <dbReference type="NCBI Taxonomy" id="282301"/>
    <lineage>
        <taxon>Eukaryota</taxon>
        <taxon>Metazoa</taxon>
        <taxon>Spiralia</taxon>
        <taxon>Lophotrochozoa</taxon>
        <taxon>Platyhelminthes</taxon>
        <taxon>Rhabditophora</taxon>
        <taxon>Macrostomorpha</taxon>
        <taxon>Macrostomida</taxon>
        <taxon>Macrostomidae</taxon>
        <taxon>Macrostomum</taxon>
    </lineage>
</organism>
<keyword evidence="2" id="KW-1185">Reference proteome</keyword>
<sequence length="175" mass="19141">ATLGNHRSRSAAFLASASPSSAAAAAAAAADSGAAYDSVLATSLLQMSCKLRRCSDELLSKLRRSRHLSRTPSPTDDLPMLQQRSPDRQQQHRSQLQDSLHSCLYNLQAVQYQLSIIERAVFPQAKSGRSSALGSCSEGEYLMERDRINSEMRGFQPIEPPQQQQQQPSVGRVGK</sequence>
<reference evidence="3" key="1">
    <citation type="submission" date="2016-11" db="UniProtKB">
        <authorList>
            <consortium name="WormBaseParasite"/>
        </authorList>
    </citation>
    <scope>IDENTIFICATION</scope>
</reference>
<dbReference type="AlphaFoldDB" id="A0A1I8ILS6"/>
<accession>A0A1I8ILS6</accession>
<name>A0A1I8ILS6_9PLAT</name>
<dbReference type="WBParaSite" id="maker-uti_cns_0013813-snap-gene-0.2-mRNA-1">
    <property type="protein sequence ID" value="maker-uti_cns_0013813-snap-gene-0.2-mRNA-1"/>
    <property type="gene ID" value="maker-uti_cns_0013813-snap-gene-0.2"/>
</dbReference>
<feature type="region of interest" description="Disordered" evidence="1">
    <location>
        <begin position="146"/>
        <end position="175"/>
    </location>
</feature>